<dbReference type="SUPFAM" id="SSF51430">
    <property type="entry name" value="NAD(P)-linked oxidoreductase"/>
    <property type="match status" value="1"/>
</dbReference>
<evidence type="ECO:0000313" key="3">
    <source>
        <dbReference type="EMBL" id="NDY96886.1"/>
    </source>
</evidence>
<dbReference type="Pfam" id="PF00248">
    <property type="entry name" value="Aldo_ket_red"/>
    <property type="match status" value="1"/>
</dbReference>
<dbReference type="Proteomes" id="UP000484885">
    <property type="component" value="Unassembled WGS sequence"/>
</dbReference>
<organism evidence="3 4">
    <name type="scientific">Wenzhouxiangella limi</name>
    <dbReference type="NCBI Taxonomy" id="2707351"/>
    <lineage>
        <taxon>Bacteria</taxon>
        <taxon>Pseudomonadati</taxon>
        <taxon>Pseudomonadota</taxon>
        <taxon>Gammaproteobacteria</taxon>
        <taxon>Chromatiales</taxon>
        <taxon>Wenzhouxiangellaceae</taxon>
        <taxon>Wenzhouxiangella</taxon>
    </lineage>
</organism>
<dbReference type="PANTHER" id="PTHR43364:SF4">
    <property type="entry name" value="NAD(P)-LINKED OXIDOREDUCTASE SUPERFAMILY PROTEIN"/>
    <property type="match status" value="1"/>
</dbReference>
<dbReference type="InterPro" id="IPR036812">
    <property type="entry name" value="NAD(P)_OxRdtase_dom_sf"/>
</dbReference>
<accession>A0A845V6U9</accession>
<name>A0A845V6U9_9GAMM</name>
<keyword evidence="1" id="KW-0560">Oxidoreductase</keyword>
<evidence type="ECO:0000256" key="1">
    <source>
        <dbReference type="ARBA" id="ARBA00023002"/>
    </source>
</evidence>
<dbReference type="InterPro" id="IPR023210">
    <property type="entry name" value="NADP_OxRdtase_dom"/>
</dbReference>
<evidence type="ECO:0000313" key="4">
    <source>
        <dbReference type="Proteomes" id="UP000484885"/>
    </source>
</evidence>
<dbReference type="EMBL" id="JAAGSC010000044">
    <property type="protein sequence ID" value="NDY96886.1"/>
    <property type="molecule type" value="Genomic_DNA"/>
</dbReference>
<reference evidence="3 4" key="1">
    <citation type="submission" date="2020-02" db="EMBL/GenBank/DDBJ databases">
        <authorList>
            <person name="Zhang X.-Y."/>
        </authorList>
    </citation>
    <scope>NUCLEOTIDE SEQUENCE [LARGE SCALE GENOMIC DNA]</scope>
    <source>
        <strain evidence="3 4">C33</strain>
    </source>
</reference>
<protein>
    <submittedName>
        <fullName evidence="3">Aldo/keto reductase</fullName>
    </submittedName>
</protein>
<comment type="caution">
    <text evidence="3">The sequence shown here is derived from an EMBL/GenBank/DDBJ whole genome shotgun (WGS) entry which is preliminary data.</text>
</comment>
<dbReference type="AlphaFoldDB" id="A0A845V6U9"/>
<dbReference type="Gene3D" id="3.20.20.100">
    <property type="entry name" value="NADP-dependent oxidoreductase domain"/>
    <property type="match status" value="1"/>
</dbReference>
<keyword evidence="4" id="KW-1185">Reference proteome</keyword>
<gene>
    <name evidence="3" type="ORF">G3I74_14225</name>
</gene>
<dbReference type="RefSeq" id="WP_164212272.1">
    <property type="nucleotide sequence ID" value="NZ_JAAGSC010000044.1"/>
</dbReference>
<dbReference type="GO" id="GO:0016491">
    <property type="term" value="F:oxidoreductase activity"/>
    <property type="evidence" value="ECO:0007669"/>
    <property type="project" value="UniProtKB-KW"/>
</dbReference>
<dbReference type="PANTHER" id="PTHR43364">
    <property type="entry name" value="NADH-SPECIFIC METHYLGLYOXAL REDUCTASE-RELATED"/>
    <property type="match status" value="1"/>
</dbReference>
<sequence length="330" mass="36778">MQTTRIPGTDLEVSRIALGTWAIGGWMWGGTEERRSIDTIHAAIDRGVTLIDTAPVYGFGTSEKIVGKALAEHDKGDAIRLSTKVGLEWDDDGAIRRNASGERIAREIEDSLERLGRDQIDIYHVHWPDPTRPVEETARAMRRLLDQGLIGNVGVSNFTGDQMERFRAECPINVCQPPYNIFERGIESSIKPYCEHNAVALMTYGVLCRGLLTGKMTVDASFEGDDLRNNDPKFAQPRYGQYLRAVEQLQDYADKQFGRSLLDFSIRWVLEMGTPIAIWGGRRPEQMEPLDRLFDWTLDGAALAAVDSILAEAVKDPVGPEFMAPPTGLV</sequence>
<dbReference type="InterPro" id="IPR050523">
    <property type="entry name" value="AKR_Detox_Biosynth"/>
</dbReference>
<feature type="domain" description="NADP-dependent oxidoreductase" evidence="2">
    <location>
        <begin position="15"/>
        <end position="310"/>
    </location>
</feature>
<dbReference type="GO" id="GO:0005829">
    <property type="term" value="C:cytosol"/>
    <property type="evidence" value="ECO:0007669"/>
    <property type="project" value="TreeGrafter"/>
</dbReference>
<evidence type="ECO:0000259" key="2">
    <source>
        <dbReference type="Pfam" id="PF00248"/>
    </source>
</evidence>
<proteinExistence type="predicted"/>